<dbReference type="PRINTS" id="PR00730">
    <property type="entry name" value="THERMOLYSIN"/>
</dbReference>
<dbReference type="InterPro" id="IPR013856">
    <property type="entry name" value="Peptidase_M4_domain"/>
</dbReference>
<organism evidence="9 10">
    <name type="scientific">Calycina marina</name>
    <dbReference type="NCBI Taxonomy" id="1763456"/>
    <lineage>
        <taxon>Eukaryota</taxon>
        <taxon>Fungi</taxon>
        <taxon>Dikarya</taxon>
        <taxon>Ascomycota</taxon>
        <taxon>Pezizomycotina</taxon>
        <taxon>Leotiomycetes</taxon>
        <taxon>Helotiales</taxon>
        <taxon>Pezizellaceae</taxon>
        <taxon>Calycina</taxon>
    </lineage>
</organism>
<evidence type="ECO:0000256" key="6">
    <source>
        <dbReference type="ARBA" id="ARBA00023049"/>
    </source>
</evidence>
<dbReference type="OrthoDB" id="5332336at2759"/>
<dbReference type="Proteomes" id="UP000887226">
    <property type="component" value="Unassembled WGS sequence"/>
</dbReference>
<evidence type="ECO:0000259" key="7">
    <source>
        <dbReference type="Pfam" id="PF01447"/>
    </source>
</evidence>
<evidence type="ECO:0000313" key="10">
    <source>
        <dbReference type="Proteomes" id="UP000887226"/>
    </source>
</evidence>
<evidence type="ECO:0000256" key="3">
    <source>
        <dbReference type="ARBA" id="ARBA00022723"/>
    </source>
</evidence>
<evidence type="ECO:0000256" key="5">
    <source>
        <dbReference type="ARBA" id="ARBA00022833"/>
    </source>
</evidence>
<dbReference type="InterPro" id="IPR023612">
    <property type="entry name" value="Peptidase_M4"/>
</dbReference>
<feature type="domain" description="Peptidase M4" evidence="7">
    <location>
        <begin position="10"/>
        <end position="92"/>
    </location>
</feature>
<dbReference type="PANTHER" id="PTHR43579">
    <property type="match status" value="1"/>
</dbReference>
<comment type="caution">
    <text evidence="9">The sequence shown here is derived from an EMBL/GenBank/DDBJ whole genome shotgun (WGS) entry which is preliminary data.</text>
</comment>
<dbReference type="GO" id="GO:0004222">
    <property type="term" value="F:metalloendopeptidase activity"/>
    <property type="evidence" value="ECO:0007669"/>
    <property type="project" value="InterPro"/>
</dbReference>
<dbReference type="InterPro" id="IPR027268">
    <property type="entry name" value="Peptidase_M4/M1_CTD_sf"/>
</dbReference>
<accession>A0A9P8CL70</accession>
<evidence type="ECO:0000256" key="1">
    <source>
        <dbReference type="ARBA" id="ARBA00009388"/>
    </source>
</evidence>
<dbReference type="AlphaFoldDB" id="A0A9P8CL70"/>
<dbReference type="GO" id="GO:0046872">
    <property type="term" value="F:metal ion binding"/>
    <property type="evidence" value="ECO:0007669"/>
    <property type="project" value="UniProtKB-KW"/>
</dbReference>
<name>A0A9P8CL70_9HELO</name>
<dbReference type="SUPFAM" id="SSF55486">
    <property type="entry name" value="Metalloproteases ('zincins'), catalytic domain"/>
    <property type="match status" value="1"/>
</dbReference>
<keyword evidence="3" id="KW-0479">Metal-binding</keyword>
<gene>
    <name evidence="9" type="ORF">BJ878DRAFT_2308</name>
</gene>
<dbReference type="Gene3D" id="3.10.170.10">
    <property type="match status" value="1"/>
</dbReference>
<evidence type="ECO:0000256" key="4">
    <source>
        <dbReference type="ARBA" id="ARBA00022801"/>
    </source>
</evidence>
<comment type="similarity">
    <text evidence="1">Belongs to the peptidase M4 family.</text>
</comment>
<keyword evidence="10" id="KW-1185">Reference proteome</keyword>
<reference evidence="9" key="1">
    <citation type="journal article" date="2021" name="IMA Fungus">
        <title>Genomic characterization of three marine fungi, including Emericellopsis atlantica sp. nov. with signatures of a generalist lifestyle and marine biomass degradation.</title>
        <authorList>
            <person name="Hagestad O.C."/>
            <person name="Hou L."/>
            <person name="Andersen J.H."/>
            <person name="Hansen E.H."/>
            <person name="Altermark B."/>
            <person name="Li C."/>
            <person name="Kuhnert E."/>
            <person name="Cox R.J."/>
            <person name="Crous P.W."/>
            <person name="Spatafora J.W."/>
            <person name="Lail K."/>
            <person name="Amirebrahimi M."/>
            <person name="Lipzen A."/>
            <person name="Pangilinan J."/>
            <person name="Andreopoulos W."/>
            <person name="Hayes R.D."/>
            <person name="Ng V."/>
            <person name="Grigoriev I.V."/>
            <person name="Jackson S.A."/>
            <person name="Sutton T.D.S."/>
            <person name="Dobson A.D.W."/>
            <person name="Rama T."/>
        </authorList>
    </citation>
    <scope>NUCLEOTIDE SEQUENCE</scope>
    <source>
        <strain evidence="9">TRa3180A</strain>
    </source>
</reference>
<keyword evidence="6" id="KW-0482">Metalloprotease</keyword>
<dbReference type="GO" id="GO:0006508">
    <property type="term" value="P:proteolysis"/>
    <property type="evidence" value="ECO:0007669"/>
    <property type="project" value="UniProtKB-KW"/>
</dbReference>
<evidence type="ECO:0000259" key="8">
    <source>
        <dbReference type="Pfam" id="PF02868"/>
    </source>
</evidence>
<dbReference type="PANTHER" id="PTHR43579:SF1">
    <property type="entry name" value="NEUTRAL METALLOPROTEINASE"/>
    <property type="match status" value="1"/>
</dbReference>
<dbReference type="EMBL" id="MU253737">
    <property type="protein sequence ID" value="KAG9249316.1"/>
    <property type="molecule type" value="Genomic_DNA"/>
</dbReference>
<keyword evidence="2" id="KW-0645">Protease</keyword>
<dbReference type="Pfam" id="PF01447">
    <property type="entry name" value="Peptidase_M4"/>
    <property type="match status" value="1"/>
</dbReference>
<feature type="domain" description="Peptidase M4 C-terminal" evidence="8">
    <location>
        <begin position="95"/>
        <end position="273"/>
    </location>
</feature>
<dbReference type="InterPro" id="IPR001570">
    <property type="entry name" value="Peptidase_M4_C_domain"/>
</dbReference>
<keyword evidence="5" id="KW-0862">Zinc</keyword>
<dbReference type="CDD" id="cd09597">
    <property type="entry name" value="M4_TLP"/>
    <property type="match status" value="1"/>
</dbReference>
<evidence type="ECO:0008006" key="11">
    <source>
        <dbReference type="Google" id="ProtNLM"/>
    </source>
</evidence>
<evidence type="ECO:0000313" key="9">
    <source>
        <dbReference type="EMBL" id="KAG9249316.1"/>
    </source>
</evidence>
<sequence length="287" mass="31274">MKIDSSAGEVYTYFGDTWTFYNKVFSRNSIDDKGLHLVGSVHYDDEPGEPGMDNAFWDGQEMAFGDGDGEIFGSFTKNIDVIGHELTHGVTQHTAELEYEYESGALNESISDVFGSMIKQYFFPGGQQTAEDADWLIGEGIFLPTMENSPALRSMKAPGTAYDNPKIGKDDQPATMDGYVTLPNTASGDSGGVHTNSGIPNHAFYLAATYIGGYSWEKAGKIWYASLLDTSLHGIDTKKAFVIFANLTVKYAKSLFDQDTADKVTKAWNDVKVLAASEPAGDEKGDL</sequence>
<dbReference type="InterPro" id="IPR052759">
    <property type="entry name" value="Metalloprotease_M4"/>
</dbReference>
<protein>
    <recommendedName>
        <fullName evidence="11">Neutral metalloproteinase</fullName>
    </recommendedName>
</protein>
<dbReference type="Gene3D" id="1.10.390.10">
    <property type="entry name" value="Neutral Protease Domain 2"/>
    <property type="match status" value="1"/>
</dbReference>
<keyword evidence="4" id="KW-0378">Hydrolase</keyword>
<dbReference type="Pfam" id="PF02868">
    <property type="entry name" value="Peptidase_M4_C"/>
    <property type="match status" value="1"/>
</dbReference>
<proteinExistence type="inferred from homology"/>
<evidence type="ECO:0000256" key="2">
    <source>
        <dbReference type="ARBA" id="ARBA00022670"/>
    </source>
</evidence>